<dbReference type="EnsemblPlants" id="EMT08806">
    <property type="protein sequence ID" value="EMT08806"/>
    <property type="gene ID" value="F775_12485"/>
</dbReference>
<evidence type="ECO:0008006" key="3">
    <source>
        <dbReference type="Google" id="ProtNLM"/>
    </source>
</evidence>
<sequence>MAASHVGPWRQIRATYMKVKIERRRWPIDDVRLVEGDVPVDYEGIRGDFVNIMTMCWLSVAGARRCKLFFEMFCGICALDTSSDRCGAASGGGAFFIMESQQQQMEAVVSRRLSLPGEGAPAASTQVINGGGRNPVFDQSVRVGVRAGDVDAALRCEVWMLSRVKNYLQDQLLGFALVPLPDVVAAEGGTLAREFPLSTNDLFHSPAGFLELELSYIGVVPDVIPVSPTPKPALADPDESENAGDGAGAGAGKDYENMEFPDMNLVEENQIMLSEYVGLPCAAMETQSSESLLTSEDVDGAATESHDAGVRVVQSFSTDYSTADSAGAFRSETAVSSVSTTESPAAAVPATPQSNPSEPSGNALSSAGQKEKASDAAEVDSSHTVQESPAVNSPSTVSENAVDKPPAMSFNFAEEVQVNQKEIMDMYMKSMQQFTESLAKMKLPLDMDNGSDKSGSGPAAASPTDSSGTDSSAAAKKPAAGGAQEKSPKVPIETHQNLQEFHRSFSRVRTIDRDADLVGKISFSRVRTIDRDADLVGKMCVNTLPDGCGCGKLKCIGNLV</sequence>
<dbReference type="PANTHER" id="PTHR31208">
    <property type="entry name" value="EXPRESSED PROTEIN"/>
    <property type="match status" value="1"/>
</dbReference>
<feature type="region of interest" description="Disordered" evidence="1">
    <location>
        <begin position="229"/>
        <end position="256"/>
    </location>
</feature>
<evidence type="ECO:0000313" key="2">
    <source>
        <dbReference type="EnsemblPlants" id="EMT08806"/>
    </source>
</evidence>
<dbReference type="PANTHER" id="PTHR31208:SF4">
    <property type="entry name" value="OS07G0585000 PROTEIN"/>
    <property type="match status" value="1"/>
</dbReference>
<feature type="compositionally biased region" description="Polar residues" evidence="1">
    <location>
        <begin position="351"/>
        <end position="368"/>
    </location>
</feature>
<protein>
    <recommendedName>
        <fullName evidence="3">C2 domain-containing protein</fullName>
    </recommendedName>
</protein>
<feature type="compositionally biased region" description="Polar residues" evidence="1">
    <location>
        <begin position="382"/>
        <end position="399"/>
    </location>
</feature>
<feature type="compositionally biased region" description="Low complexity" evidence="1">
    <location>
        <begin position="452"/>
        <end position="483"/>
    </location>
</feature>
<dbReference type="AlphaFoldDB" id="M8B4C0"/>
<feature type="region of interest" description="Disordered" evidence="1">
    <location>
        <begin position="445"/>
        <end position="491"/>
    </location>
</feature>
<dbReference type="InterPro" id="IPR035892">
    <property type="entry name" value="C2_domain_sf"/>
</dbReference>
<reference evidence="2" key="1">
    <citation type="submission" date="2015-06" db="UniProtKB">
        <authorList>
            <consortium name="EnsemblPlants"/>
        </authorList>
    </citation>
    <scope>IDENTIFICATION</scope>
</reference>
<feature type="region of interest" description="Disordered" evidence="1">
    <location>
        <begin position="340"/>
        <end position="403"/>
    </location>
</feature>
<name>M8B4C0_AEGTA</name>
<organism evidence="2">
    <name type="scientific">Aegilops tauschii</name>
    <name type="common">Tausch's goatgrass</name>
    <name type="synonym">Aegilops squarrosa</name>
    <dbReference type="NCBI Taxonomy" id="37682"/>
    <lineage>
        <taxon>Eukaryota</taxon>
        <taxon>Viridiplantae</taxon>
        <taxon>Streptophyta</taxon>
        <taxon>Embryophyta</taxon>
        <taxon>Tracheophyta</taxon>
        <taxon>Spermatophyta</taxon>
        <taxon>Magnoliopsida</taxon>
        <taxon>Liliopsida</taxon>
        <taxon>Poales</taxon>
        <taxon>Poaceae</taxon>
        <taxon>BOP clade</taxon>
        <taxon>Pooideae</taxon>
        <taxon>Triticodae</taxon>
        <taxon>Triticeae</taxon>
        <taxon>Triticinae</taxon>
        <taxon>Aegilops</taxon>
    </lineage>
</organism>
<accession>M8B4C0</accession>
<dbReference type="SUPFAM" id="SSF49562">
    <property type="entry name" value="C2 domain (Calcium/lipid-binding domain, CaLB)"/>
    <property type="match status" value="1"/>
</dbReference>
<proteinExistence type="predicted"/>
<evidence type="ECO:0000256" key="1">
    <source>
        <dbReference type="SAM" id="MobiDB-lite"/>
    </source>
</evidence>